<feature type="region of interest" description="Disordered" evidence="1">
    <location>
        <begin position="45"/>
        <end position="69"/>
    </location>
</feature>
<dbReference type="RefSeq" id="WP_033021689.1">
    <property type="nucleotide sequence ID" value="NZ_CP187452.1"/>
</dbReference>
<keyword evidence="3" id="KW-1185">Reference proteome</keyword>
<name>A0ABU6BK98_9BACL</name>
<feature type="compositionally biased region" description="Pro residues" evidence="1">
    <location>
        <begin position="58"/>
        <end position="69"/>
    </location>
</feature>
<gene>
    <name evidence="2" type="ORF">EP10_003350</name>
</gene>
<dbReference type="InterPro" id="IPR025555">
    <property type="entry name" value="YppG"/>
</dbReference>
<dbReference type="Proteomes" id="UP000029267">
    <property type="component" value="Unassembled WGS sequence"/>
</dbReference>
<dbReference type="Pfam" id="PF14179">
    <property type="entry name" value="YppG"/>
    <property type="match status" value="1"/>
</dbReference>
<reference evidence="2 3" key="1">
    <citation type="journal article" date="2014" name="Genome Announc.">
        <title>Draft Genome Sequence of Geobacillus icigianus Strain G1w1T Isolated from Hot Springs in the Valley of Geysers, Kamchatka (Russian Federation).</title>
        <authorList>
            <person name="Bryanskaya A.V."/>
            <person name="Rozanov A.S."/>
            <person name="Logacheva M.D."/>
            <person name="Kotenko A.V."/>
            <person name="Peltek S.E."/>
        </authorList>
    </citation>
    <scope>NUCLEOTIDE SEQUENCE [LARGE SCALE GENOMIC DNA]</scope>
    <source>
        <strain evidence="2 3">G1w1</strain>
    </source>
</reference>
<comment type="caution">
    <text evidence="2">The sequence shown here is derived from an EMBL/GenBank/DDBJ whole genome shotgun (WGS) entry which is preliminary data.</text>
</comment>
<evidence type="ECO:0008006" key="4">
    <source>
        <dbReference type="Google" id="ProtNLM"/>
    </source>
</evidence>
<protein>
    <recommendedName>
        <fullName evidence="4">Spore coat protein</fullName>
    </recommendedName>
</protein>
<evidence type="ECO:0000256" key="1">
    <source>
        <dbReference type="SAM" id="MobiDB-lite"/>
    </source>
</evidence>
<proteinExistence type="predicted"/>
<sequence length="115" mass="12758">MYRYPRPSSPPFYGPYGFGGHHYGPSFPHGASFFPPAPVHWPHFPPGQVGATSHPASYPKPGPLLPPPRPSFLEQFKNSDGTYDINKMMSTMGQMINTINQVNGMLKGLLSTWKK</sequence>
<accession>A0ABU6BK98</accession>
<organism evidence="2 3">
    <name type="scientific">Geobacillus icigianus</name>
    <dbReference type="NCBI Taxonomy" id="1430331"/>
    <lineage>
        <taxon>Bacteria</taxon>
        <taxon>Bacillati</taxon>
        <taxon>Bacillota</taxon>
        <taxon>Bacilli</taxon>
        <taxon>Bacillales</taxon>
        <taxon>Anoxybacillaceae</taxon>
        <taxon>Geobacillus</taxon>
    </lineage>
</organism>
<evidence type="ECO:0000313" key="3">
    <source>
        <dbReference type="Proteomes" id="UP000029267"/>
    </source>
</evidence>
<dbReference type="EMBL" id="JPYA02000005">
    <property type="protein sequence ID" value="MEB3752435.1"/>
    <property type="molecule type" value="Genomic_DNA"/>
</dbReference>
<evidence type="ECO:0000313" key="2">
    <source>
        <dbReference type="EMBL" id="MEB3752435.1"/>
    </source>
</evidence>